<dbReference type="AlphaFoldDB" id="A0A2L2YCS6"/>
<sequence>MKIGGTLFFLDTGMIQQCKLPQKVLEPLNDFKNIYGPNNIEPFCLSIKSVQNSVELFWSRFQGNICLTGCIVNSCAWMKSESTPAEKETGFTKKNSKLSRRTMMEKVRKAKQEWCQNMQKSQKALEEYHRQVRQIMPYKNSLKEDDFCFFLDYPKHNETILFKSKSKSKRIYLDDRADFSVA</sequence>
<evidence type="ECO:0000313" key="1">
    <source>
        <dbReference type="EMBL" id="LAA04985.1"/>
    </source>
</evidence>
<name>A0A2L2YCS6_PARTP</name>
<reference evidence="1" key="1">
    <citation type="journal article" date="2016" name="Mol. Ecol. Resour.">
        <title>Evaluation of the impact of RNA preservation methods of spiders for de novo transcriptome assembly.</title>
        <authorList>
            <person name="Kono N."/>
            <person name="Nakamura H."/>
            <person name="Ito Y."/>
            <person name="Tomita M."/>
            <person name="Arakawa K."/>
        </authorList>
    </citation>
    <scope>NUCLEOTIDE SEQUENCE</scope>
    <source>
        <tissue evidence="1">Whole body</tissue>
    </source>
</reference>
<proteinExistence type="evidence at transcript level"/>
<organism evidence="1">
    <name type="scientific">Parasteatoda tepidariorum</name>
    <name type="common">Common house spider</name>
    <name type="synonym">Achaearanea tepidariorum</name>
    <dbReference type="NCBI Taxonomy" id="114398"/>
    <lineage>
        <taxon>Eukaryota</taxon>
        <taxon>Metazoa</taxon>
        <taxon>Ecdysozoa</taxon>
        <taxon>Arthropoda</taxon>
        <taxon>Chelicerata</taxon>
        <taxon>Arachnida</taxon>
        <taxon>Araneae</taxon>
        <taxon>Araneomorphae</taxon>
        <taxon>Entelegynae</taxon>
        <taxon>Araneoidea</taxon>
        <taxon>Theridiidae</taxon>
        <taxon>Parasteatoda</taxon>
    </lineage>
</organism>
<protein>
    <submittedName>
        <fullName evidence="1">Uncharacterized protein</fullName>
    </submittedName>
</protein>
<accession>A0A2L2YCS6</accession>
<dbReference type="OrthoDB" id="6418380at2759"/>
<dbReference type="EMBL" id="IAAA01011367">
    <property type="protein sequence ID" value="LAA04985.1"/>
    <property type="molecule type" value="mRNA"/>
</dbReference>